<comment type="caution">
    <text evidence="10">The sequence shown here is derived from an EMBL/GenBank/DDBJ whole genome shotgun (WGS) entry which is preliminary data.</text>
</comment>
<feature type="transmembrane region" description="Helical" evidence="8">
    <location>
        <begin position="357"/>
        <end position="374"/>
    </location>
</feature>
<reference evidence="10 11" key="1">
    <citation type="submission" date="2021-03" db="EMBL/GenBank/DDBJ databases">
        <title>Microbacterium pauli sp. nov., isolated from microfiltered milk.</title>
        <authorList>
            <person name="Bellassi P."/>
            <person name="Fontana A."/>
            <person name="Callegari M.L."/>
            <person name="Lorenzo M."/>
            <person name="Cappa F."/>
        </authorList>
    </citation>
    <scope>NUCLEOTIDE SEQUENCE [LARGE SCALE GENOMIC DNA]</scope>
    <source>
        <strain evidence="10 11">DSM 18909</strain>
    </source>
</reference>
<evidence type="ECO:0000313" key="10">
    <source>
        <dbReference type="EMBL" id="MBT8798334.1"/>
    </source>
</evidence>
<dbReference type="PANTHER" id="PTHR33908">
    <property type="entry name" value="MANNOSYLTRANSFERASE YKCB-RELATED"/>
    <property type="match status" value="1"/>
</dbReference>
<keyword evidence="7 8" id="KW-0472">Membrane</keyword>
<feature type="transmembrane region" description="Helical" evidence="8">
    <location>
        <begin position="271"/>
        <end position="292"/>
    </location>
</feature>
<gene>
    <name evidence="10" type="ORF">J0P97_09635</name>
</gene>
<proteinExistence type="predicted"/>
<evidence type="ECO:0000259" key="9">
    <source>
        <dbReference type="Pfam" id="PF13231"/>
    </source>
</evidence>
<feature type="transmembrane region" description="Helical" evidence="8">
    <location>
        <begin position="95"/>
        <end position="128"/>
    </location>
</feature>
<sequence length="517" mass="53877">MTAVGATSHRRAPAPGVLASIALFAGAAALAMLMSPSVSLWTDEAVTLSAATRTPEQLWALLQRIDAVHGVYYAFMSGWIHVFGDSPFAVRLPSALAAGATALGILSLTRLIASGTTAWLAAVACATLPRVAWGGIEARPFIFSALAATWATYLLVRAVRSSAPRAWAAYGLVAAAGVLINIYVVLVIVAHAATVLLLPRTRRTLAGFAVAAALAVAVTTPLLLLARSQQGQLGGLGDRNPLSIARKVLVNQLFLGETPTAEAAPAWFTRAWQIGAVAAAAIGLFLITLAVLRRTAPGDRKREILAVAMPWLIIPTVIVAGYAVAVAPLYQPRYLTLVAPAGAILIAVGVRTIRARAAAIALVAVYVVAIAIVFTSQRIPFAKSGSDWSAAARVVESQADAGDAMYFAPRDTDGPSGTAHLTSRRIAYAYPGAFVGLTDLTLQETGAQSATLDGSSRGLDEALPLPDGTQRVWALYSKKGPPLVRTGSDTLLRDAGYVGTVVWDGPSTVVVEYTAAE</sequence>
<keyword evidence="6 8" id="KW-1133">Transmembrane helix</keyword>
<comment type="subcellular location">
    <subcellularLocation>
        <location evidence="1">Cell membrane</location>
        <topology evidence="1">Multi-pass membrane protein</topology>
    </subcellularLocation>
</comment>
<protein>
    <submittedName>
        <fullName evidence="10">Glycosyltransferase family 39 protein</fullName>
    </submittedName>
</protein>
<evidence type="ECO:0000256" key="6">
    <source>
        <dbReference type="ARBA" id="ARBA00022989"/>
    </source>
</evidence>
<name>A0ABS5XUX1_9MICO</name>
<evidence type="ECO:0000256" key="3">
    <source>
        <dbReference type="ARBA" id="ARBA00022676"/>
    </source>
</evidence>
<feature type="transmembrane region" description="Helical" evidence="8">
    <location>
        <begin position="12"/>
        <end position="34"/>
    </location>
</feature>
<dbReference type="InterPro" id="IPR050297">
    <property type="entry name" value="LipidA_mod_glycosyltrf_83"/>
</dbReference>
<organism evidence="10 11">
    <name type="scientific">Microbacterium flavum</name>
    <dbReference type="NCBI Taxonomy" id="415216"/>
    <lineage>
        <taxon>Bacteria</taxon>
        <taxon>Bacillati</taxon>
        <taxon>Actinomycetota</taxon>
        <taxon>Actinomycetes</taxon>
        <taxon>Micrococcales</taxon>
        <taxon>Microbacteriaceae</taxon>
        <taxon>Microbacterium</taxon>
    </lineage>
</organism>
<feature type="transmembrane region" description="Helical" evidence="8">
    <location>
        <begin position="168"/>
        <end position="198"/>
    </location>
</feature>
<keyword evidence="11" id="KW-1185">Reference proteome</keyword>
<feature type="domain" description="Glycosyltransferase RgtA/B/C/D-like" evidence="9">
    <location>
        <begin position="73"/>
        <end position="221"/>
    </location>
</feature>
<evidence type="ECO:0000256" key="8">
    <source>
        <dbReference type="SAM" id="Phobius"/>
    </source>
</evidence>
<keyword evidence="3" id="KW-0328">Glycosyltransferase</keyword>
<dbReference type="InterPro" id="IPR038731">
    <property type="entry name" value="RgtA/B/C-like"/>
</dbReference>
<feature type="transmembrane region" description="Helical" evidence="8">
    <location>
        <begin position="205"/>
        <end position="226"/>
    </location>
</feature>
<dbReference type="RefSeq" id="WP_215487577.1">
    <property type="nucleotide sequence ID" value="NZ_BAAAPJ010000006.1"/>
</dbReference>
<keyword evidence="4" id="KW-0808">Transferase</keyword>
<evidence type="ECO:0000256" key="1">
    <source>
        <dbReference type="ARBA" id="ARBA00004651"/>
    </source>
</evidence>
<keyword evidence="5 8" id="KW-0812">Transmembrane</keyword>
<evidence type="ECO:0000313" key="11">
    <source>
        <dbReference type="Proteomes" id="UP000740605"/>
    </source>
</evidence>
<feature type="transmembrane region" description="Helical" evidence="8">
    <location>
        <begin position="140"/>
        <end position="156"/>
    </location>
</feature>
<dbReference type="PANTHER" id="PTHR33908:SF3">
    <property type="entry name" value="UNDECAPRENYL PHOSPHATE-ALPHA-4-AMINO-4-DEOXY-L-ARABINOSE ARABINOSYL TRANSFERASE"/>
    <property type="match status" value="1"/>
</dbReference>
<dbReference type="EMBL" id="JAFLHG010000008">
    <property type="protein sequence ID" value="MBT8798334.1"/>
    <property type="molecule type" value="Genomic_DNA"/>
</dbReference>
<feature type="transmembrane region" description="Helical" evidence="8">
    <location>
        <begin position="333"/>
        <end position="350"/>
    </location>
</feature>
<feature type="transmembrane region" description="Helical" evidence="8">
    <location>
        <begin position="304"/>
        <end position="327"/>
    </location>
</feature>
<dbReference type="Proteomes" id="UP000740605">
    <property type="component" value="Unassembled WGS sequence"/>
</dbReference>
<dbReference type="Pfam" id="PF13231">
    <property type="entry name" value="PMT_2"/>
    <property type="match status" value="1"/>
</dbReference>
<evidence type="ECO:0000256" key="7">
    <source>
        <dbReference type="ARBA" id="ARBA00023136"/>
    </source>
</evidence>
<evidence type="ECO:0000256" key="2">
    <source>
        <dbReference type="ARBA" id="ARBA00022475"/>
    </source>
</evidence>
<keyword evidence="2" id="KW-1003">Cell membrane</keyword>
<accession>A0ABS5XUX1</accession>
<evidence type="ECO:0000256" key="4">
    <source>
        <dbReference type="ARBA" id="ARBA00022679"/>
    </source>
</evidence>
<evidence type="ECO:0000256" key="5">
    <source>
        <dbReference type="ARBA" id="ARBA00022692"/>
    </source>
</evidence>